<dbReference type="OrthoDB" id="9804751at2"/>
<dbReference type="InterPro" id="IPR052340">
    <property type="entry name" value="RNase_Y/CdgJ"/>
</dbReference>
<dbReference type="PROSITE" id="PS51833">
    <property type="entry name" value="HDOD"/>
    <property type="match status" value="1"/>
</dbReference>
<dbReference type="PANTHER" id="PTHR33525">
    <property type="match status" value="1"/>
</dbReference>
<dbReference type="InterPro" id="IPR013976">
    <property type="entry name" value="HDOD"/>
</dbReference>
<comment type="caution">
    <text evidence="2">The sequence shown here is derived from an EMBL/GenBank/DDBJ whole genome shotgun (WGS) entry which is preliminary data.</text>
</comment>
<dbReference type="SUPFAM" id="SSF141868">
    <property type="entry name" value="EAL domain-like"/>
    <property type="match status" value="1"/>
</dbReference>
<dbReference type="InterPro" id="IPR001633">
    <property type="entry name" value="EAL_dom"/>
</dbReference>
<dbReference type="InterPro" id="IPR035919">
    <property type="entry name" value="EAL_sf"/>
</dbReference>
<dbReference type="EMBL" id="MJIL01000101">
    <property type="protein sequence ID" value="OLQ69414.1"/>
    <property type="molecule type" value="Genomic_DNA"/>
</dbReference>
<dbReference type="PIRSF" id="PIRSF003180">
    <property type="entry name" value="DiGMPpdiest_YuxH"/>
    <property type="match status" value="1"/>
</dbReference>
<evidence type="ECO:0000313" key="2">
    <source>
        <dbReference type="EMBL" id="OLQ69414.1"/>
    </source>
</evidence>
<gene>
    <name evidence="2" type="ORF">BIT28_20765</name>
</gene>
<protein>
    <submittedName>
        <fullName evidence="2">Histidine kinase</fullName>
    </submittedName>
</protein>
<keyword evidence="2" id="KW-0418">Kinase</keyword>
<sequence length="408" mass="46548">MHSYLARQPVLNRDKATVGYELLFRDGPNNCFPDVGDEHATNRLLADNFFTSGAIEATSGKKAFVNFPYTSLIQRTPLMFPKKSFVIEILETCDPSDELLEAVIELNSKGYTLALDDFVPSAEWKRFLPYIHIIKFDIRTVPIAKARFFIRHHKDKTNKILFLAEKVETHDEFTEACEAGFDLFQGFFFSKPELLQRKTLTPYALTTLRLYKEITLSDVDFGTIESIIATDVSLSYKLLRHVNNLTYTRAKPISSFKQALVYLGEERLRRFVTFVATAHATEKKPQSLYSLSLQRAHFCERLSNLARTDIIGNQAFLTGLFSLLDSLLDQPIEEVITLLPLDKQVQQALVHQTGPLGLILKLITAYDKAQWEAVSLLSKQLQINESDVAELYLESLKWSSYFEHTATD</sequence>
<dbReference type="STRING" id="1903952.BIT28_20765"/>
<proteinExistence type="predicted"/>
<evidence type="ECO:0000313" key="3">
    <source>
        <dbReference type="Proteomes" id="UP000186905"/>
    </source>
</evidence>
<dbReference type="GO" id="GO:0016301">
    <property type="term" value="F:kinase activity"/>
    <property type="evidence" value="ECO:0007669"/>
    <property type="project" value="UniProtKB-KW"/>
</dbReference>
<evidence type="ECO:0000259" key="1">
    <source>
        <dbReference type="PROSITE" id="PS51833"/>
    </source>
</evidence>
<dbReference type="RefSeq" id="WP_075768343.1">
    <property type="nucleotide sequence ID" value="NZ_MJIL01000101.1"/>
</dbReference>
<dbReference type="InterPro" id="IPR014408">
    <property type="entry name" value="dGMP_Pdiesterase_EAL/HD-GYP"/>
</dbReference>
<reference evidence="2 3" key="1">
    <citation type="submission" date="2016-09" db="EMBL/GenBank/DDBJ databases">
        <title>Photobacterium proteolyticum sp. nov. a protease producing bacterium isolated from ocean sediments of Laizhou Bay.</title>
        <authorList>
            <person name="Li Y."/>
        </authorList>
    </citation>
    <scope>NUCLEOTIDE SEQUENCE [LARGE SCALE GENOMIC DNA]</scope>
    <source>
        <strain evidence="2 3">13-12</strain>
    </source>
</reference>
<dbReference type="Gene3D" id="1.10.3210.10">
    <property type="entry name" value="Hypothetical protein af1432"/>
    <property type="match status" value="1"/>
</dbReference>
<keyword evidence="2" id="KW-0808">Transferase</keyword>
<organism evidence="2 3">
    <name type="scientific">Photobacterium proteolyticum</name>
    <dbReference type="NCBI Taxonomy" id="1903952"/>
    <lineage>
        <taxon>Bacteria</taxon>
        <taxon>Pseudomonadati</taxon>
        <taxon>Pseudomonadota</taxon>
        <taxon>Gammaproteobacteria</taxon>
        <taxon>Vibrionales</taxon>
        <taxon>Vibrionaceae</taxon>
        <taxon>Photobacterium</taxon>
    </lineage>
</organism>
<dbReference type="PANTHER" id="PTHR33525:SF4">
    <property type="entry name" value="CYCLIC DI-GMP PHOSPHODIESTERASE CDGJ"/>
    <property type="match status" value="1"/>
</dbReference>
<dbReference type="Pfam" id="PF00563">
    <property type="entry name" value="EAL"/>
    <property type="match status" value="1"/>
</dbReference>
<feature type="domain" description="HDOD" evidence="1">
    <location>
        <begin position="200"/>
        <end position="387"/>
    </location>
</feature>
<dbReference type="AlphaFoldDB" id="A0A1Q9G611"/>
<name>A0A1Q9G611_9GAMM</name>
<dbReference type="SUPFAM" id="SSF109604">
    <property type="entry name" value="HD-domain/PDEase-like"/>
    <property type="match status" value="1"/>
</dbReference>
<dbReference type="Pfam" id="PF08668">
    <property type="entry name" value="HDOD"/>
    <property type="match status" value="1"/>
</dbReference>
<keyword evidence="3" id="KW-1185">Reference proteome</keyword>
<dbReference type="Proteomes" id="UP000186905">
    <property type="component" value="Unassembled WGS sequence"/>
</dbReference>
<dbReference type="Gene3D" id="3.20.20.450">
    <property type="entry name" value="EAL domain"/>
    <property type="match status" value="1"/>
</dbReference>
<accession>A0A1Q9G611</accession>